<sequence length="176" mass="20355">MNDGMSKKNEMAVRLYFLCQQLRDAYVVPEQQMKWQILLEGESWISLIDRFDASKFPTKFSGQIHGFSSDEYIDGKNDRRLDDCLRYTKGLENADLAGDRLRKEVCGMHRALSQRNNDPQSTSRSWDKERDGFVISEGVCVLVMESLEHAIKRGAMIIAEYLGVGHSDDERMFWFS</sequence>
<dbReference type="Pfam" id="PF00109">
    <property type="entry name" value="ketoacyl-synt"/>
    <property type="match status" value="1"/>
</dbReference>
<evidence type="ECO:0000313" key="5">
    <source>
        <dbReference type="Proteomes" id="UP000224567"/>
    </source>
</evidence>
<comment type="caution">
    <text evidence="4">The sequence shown here is derived from an EMBL/GenBank/DDBJ whole genome shotgun (WGS) entry which is preliminary data.</text>
</comment>
<protein>
    <recommendedName>
        <fullName evidence="1">beta-ketoacyl-[acyl-carrier-protein] synthase I</fullName>
        <ecNumber evidence="1">2.3.1.41</ecNumber>
    </recommendedName>
</protein>
<dbReference type="Proteomes" id="UP000224567">
    <property type="component" value="Unassembled WGS sequence"/>
</dbReference>
<reference evidence="5" key="2">
    <citation type="journal article" date="2017" name="J. Anim. Genet.">
        <title>Multiple reference genome sequences of hot pepper reveal the massive evolution of plant disease resistance genes by retroduplication.</title>
        <authorList>
            <person name="Kim S."/>
            <person name="Park J."/>
            <person name="Yeom S.-I."/>
            <person name="Kim Y.-M."/>
            <person name="Seo E."/>
            <person name="Kim K.-T."/>
            <person name="Kim M.-S."/>
            <person name="Lee J.M."/>
            <person name="Cheong K."/>
            <person name="Shin H.-S."/>
            <person name="Kim S.-B."/>
            <person name="Han K."/>
            <person name="Lee J."/>
            <person name="Park M."/>
            <person name="Lee H.-A."/>
            <person name="Lee H.-Y."/>
            <person name="Lee Y."/>
            <person name="Oh S."/>
            <person name="Lee J.H."/>
            <person name="Choi E."/>
            <person name="Choi E."/>
            <person name="Lee S.E."/>
            <person name="Jeon J."/>
            <person name="Kim H."/>
            <person name="Choi G."/>
            <person name="Song H."/>
            <person name="Lee J."/>
            <person name="Lee S.-C."/>
            <person name="Kwon J.-K."/>
            <person name="Lee H.-Y."/>
            <person name="Koo N."/>
            <person name="Hong Y."/>
            <person name="Kim R.W."/>
            <person name="Kang W.-H."/>
            <person name="Huh J.H."/>
            <person name="Kang B.-C."/>
            <person name="Yang T.-J."/>
            <person name="Lee Y.-H."/>
            <person name="Bennetzen J.L."/>
            <person name="Choi D."/>
        </authorList>
    </citation>
    <scope>NUCLEOTIDE SEQUENCE [LARGE SCALE GENOMIC DNA]</scope>
    <source>
        <strain evidence="5">cv. PBC81</strain>
    </source>
</reference>
<organism evidence="4 5">
    <name type="scientific">Capsicum baccatum</name>
    <name type="common">Peruvian pepper</name>
    <dbReference type="NCBI Taxonomy" id="33114"/>
    <lineage>
        <taxon>Eukaryota</taxon>
        <taxon>Viridiplantae</taxon>
        <taxon>Streptophyta</taxon>
        <taxon>Embryophyta</taxon>
        <taxon>Tracheophyta</taxon>
        <taxon>Spermatophyta</taxon>
        <taxon>Magnoliopsida</taxon>
        <taxon>eudicotyledons</taxon>
        <taxon>Gunneridae</taxon>
        <taxon>Pentapetalae</taxon>
        <taxon>asterids</taxon>
        <taxon>lamiids</taxon>
        <taxon>Solanales</taxon>
        <taxon>Solanaceae</taxon>
        <taxon>Solanoideae</taxon>
        <taxon>Capsiceae</taxon>
        <taxon>Capsicum</taxon>
    </lineage>
</organism>
<dbReference type="GO" id="GO:0004315">
    <property type="term" value="F:3-oxoacyl-[acyl-carrier-protein] synthase activity"/>
    <property type="evidence" value="ECO:0007669"/>
    <property type="project" value="UniProtKB-EC"/>
</dbReference>
<evidence type="ECO:0000313" key="4">
    <source>
        <dbReference type="EMBL" id="PHT55485.1"/>
    </source>
</evidence>
<feature type="domain" description="Beta-ketoacyl synthase-like N-terminal" evidence="3">
    <location>
        <begin position="108"/>
        <end position="150"/>
    </location>
</feature>
<gene>
    <name evidence="4" type="ORF">CQW23_03971</name>
</gene>
<proteinExistence type="predicted"/>
<dbReference type="InterPro" id="IPR016039">
    <property type="entry name" value="Thiolase-like"/>
</dbReference>
<dbReference type="InterPro" id="IPR000794">
    <property type="entry name" value="Beta-ketoacyl_synthase"/>
</dbReference>
<dbReference type="EMBL" id="MLFT02000002">
    <property type="protein sequence ID" value="PHT55485.1"/>
    <property type="molecule type" value="Genomic_DNA"/>
</dbReference>
<dbReference type="GO" id="GO:0006633">
    <property type="term" value="P:fatty acid biosynthetic process"/>
    <property type="evidence" value="ECO:0007669"/>
    <property type="project" value="TreeGrafter"/>
</dbReference>
<dbReference type="AlphaFoldDB" id="A0A2G2XDC1"/>
<evidence type="ECO:0000256" key="2">
    <source>
        <dbReference type="ARBA" id="ARBA00022679"/>
    </source>
</evidence>
<name>A0A2G2XDC1_CAPBA</name>
<dbReference type="SUPFAM" id="SSF53901">
    <property type="entry name" value="Thiolase-like"/>
    <property type="match status" value="2"/>
</dbReference>
<reference evidence="4 5" key="1">
    <citation type="journal article" date="2017" name="Genome Biol.">
        <title>New reference genome sequences of hot pepper reveal the massive evolution of plant disease-resistance genes by retroduplication.</title>
        <authorList>
            <person name="Kim S."/>
            <person name="Park J."/>
            <person name="Yeom S.I."/>
            <person name="Kim Y.M."/>
            <person name="Seo E."/>
            <person name="Kim K.T."/>
            <person name="Kim M.S."/>
            <person name="Lee J.M."/>
            <person name="Cheong K."/>
            <person name="Shin H.S."/>
            <person name="Kim S.B."/>
            <person name="Han K."/>
            <person name="Lee J."/>
            <person name="Park M."/>
            <person name="Lee H.A."/>
            <person name="Lee H.Y."/>
            <person name="Lee Y."/>
            <person name="Oh S."/>
            <person name="Lee J.H."/>
            <person name="Choi E."/>
            <person name="Choi E."/>
            <person name="Lee S.E."/>
            <person name="Jeon J."/>
            <person name="Kim H."/>
            <person name="Choi G."/>
            <person name="Song H."/>
            <person name="Lee J."/>
            <person name="Lee S.C."/>
            <person name="Kwon J.K."/>
            <person name="Lee H.Y."/>
            <person name="Koo N."/>
            <person name="Hong Y."/>
            <person name="Kim R.W."/>
            <person name="Kang W.H."/>
            <person name="Huh J.H."/>
            <person name="Kang B.C."/>
            <person name="Yang T.J."/>
            <person name="Lee Y.H."/>
            <person name="Bennetzen J.L."/>
            <person name="Choi D."/>
        </authorList>
    </citation>
    <scope>NUCLEOTIDE SEQUENCE [LARGE SCALE GENOMIC DNA]</scope>
    <source>
        <strain evidence="5">cv. PBC81</strain>
    </source>
</reference>
<keyword evidence="5" id="KW-1185">Reference proteome</keyword>
<evidence type="ECO:0000256" key="1">
    <source>
        <dbReference type="ARBA" id="ARBA00013191"/>
    </source>
</evidence>
<dbReference type="PANTHER" id="PTHR11712">
    <property type="entry name" value="POLYKETIDE SYNTHASE-RELATED"/>
    <property type="match status" value="1"/>
</dbReference>
<dbReference type="EC" id="2.3.1.41" evidence="1"/>
<dbReference type="STRING" id="33114.A0A2G2XDC1"/>
<dbReference type="InterPro" id="IPR014030">
    <property type="entry name" value="Ketoacyl_synth_N"/>
</dbReference>
<dbReference type="PANTHER" id="PTHR11712:SF336">
    <property type="entry name" value="3-OXOACYL-[ACYL-CARRIER-PROTEIN] SYNTHASE, MITOCHONDRIAL"/>
    <property type="match status" value="1"/>
</dbReference>
<dbReference type="OrthoDB" id="907249at2759"/>
<keyword evidence="2" id="KW-0808">Transferase</keyword>
<dbReference type="Gene3D" id="3.40.47.10">
    <property type="match status" value="2"/>
</dbReference>
<dbReference type="GO" id="GO:0005739">
    <property type="term" value="C:mitochondrion"/>
    <property type="evidence" value="ECO:0007669"/>
    <property type="project" value="TreeGrafter"/>
</dbReference>
<evidence type="ECO:0000259" key="3">
    <source>
        <dbReference type="Pfam" id="PF00109"/>
    </source>
</evidence>
<accession>A0A2G2XDC1</accession>